<name>M0NF14_9EURY</name>
<dbReference type="PANTHER" id="PTHR21240:SF28">
    <property type="entry name" value="ISO-OROTATE DECARBOXYLASE (EUROFUNG)"/>
    <property type="match status" value="1"/>
</dbReference>
<dbReference type="InterPro" id="IPR032465">
    <property type="entry name" value="ACMSD"/>
</dbReference>
<evidence type="ECO:0000256" key="1">
    <source>
        <dbReference type="ARBA" id="ARBA00023239"/>
    </source>
</evidence>
<dbReference type="STRING" id="1227457.C451_01648"/>
<dbReference type="InterPro" id="IPR006680">
    <property type="entry name" value="Amidohydro-rel"/>
</dbReference>
<organism evidence="3 4">
    <name type="scientific">Halococcus thailandensis JCM 13552</name>
    <dbReference type="NCBI Taxonomy" id="1227457"/>
    <lineage>
        <taxon>Archaea</taxon>
        <taxon>Methanobacteriati</taxon>
        <taxon>Methanobacteriota</taxon>
        <taxon>Stenosarchaea group</taxon>
        <taxon>Halobacteria</taxon>
        <taxon>Halobacteriales</taxon>
        <taxon>Halococcaceae</taxon>
        <taxon>Halococcus</taxon>
    </lineage>
</organism>
<dbReference type="EMBL" id="AOMF01000033">
    <property type="protein sequence ID" value="EMA56542.1"/>
    <property type="molecule type" value="Genomic_DNA"/>
</dbReference>
<sequence>MSKQDQKPAVMQRETIVDADVHVTISADDLAPYLDEPHRSRILSTSTYPGSPGSDWDTTLSGKIDQRQLDGPEAVEEDLVKKLHIDHPLLNNISGVSRLPDTDLAVELMRATNDVLLDKYLDQTEFFGLGVVAPQAPDKAAEEIDRLGDESQIKGIFLETYGQQPPRGDPSHDAIYQAAADNGLHIAFHGAAATGFKVDFPMQNQGAERFLTIHTLAHLWQQTLALTSLLVQGVPAKFPELNFVFLEAGISWVPYMMWRLNKEYSMRRSEAPLLEKSPEEYIRDQFYFASQPLGEPNTPAQLQQVLDIVGPESLMFATDYPHWDFDHPTELDDHLQAYFSPEEREQVLHKTPVEAFDLTV</sequence>
<protein>
    <submittedName>
        <fullName evidence="3">Amidohydrolase 2</fullName>
    </submittedName>
</protein>
<dbReference type="AlphaFoldDB" id="M0NF14"/>
<evidence type="ECO:0000259" key="2">
    <source>
        <dbReference type="Pfam" id="PF04909"/>
    </source>
</evidence>
<dbReference type="GO" id="GO:0016831">
    <property type="term" value="F:carboxy-lyase activity"/>
    <property type="evidence" value="ECO:0007669"/>
    <property type="project" value="InterPro"/>
</dbReference>
<dbReference type="RefSeq" id="WP_007736927.1">
    <property type="nucleotide sequence ID" value="NZ_AOMF01000033.1"/>
</dbReference>
<proteinExistence type="predicted"/>
<gene>
    <name evidence="3" type="ORF">C451_01648</name>
</gene>
<comment type="caution">
    <text evidence="3">The sequence shown here is derived from an EMBL/GenBank/DDBJ whole genome shotgun (WGS) entry which is preliminary data.</text>
</comment>
<dbReference type="eggNOG" id="arCOG01931">
    <property type="taxonomic scope" value="Archaea"/>
</dbReference>
<accession>M0NF14</accession>
<dbReference type="GO" id="GO:0019748">
    <property type="term" value="P:secondary metabolic process"/>
    <property type="evidence" value="ECO:0007669"/>
    <property type="project" value="TreeGrafter"/>
</dbReference>
<keyword evidence="3" id="KW-0378">Hydrolase</keyword>
<dbReference type="PANTHER" id="PTHR21240">
    <property type="entry name" value="2-AMINO-3-CARBOXYLMUCONATE-6-SEMIALDEHYDE DECARBOXYLASE"/>
    <property type="match status" value="1"/>
</dbReference>
<dbReference type="Gene3D" id="3.20.20.140">
    <property type="entry name" value="Metal-dependent hydrolases"/>
    <property type="match status" value="1"/>
</dbReference>
<reference evidence="3 4" key="1">
    <citation type="journal article" date="2014" name="PLoS Genet.">
        <title>Phylogenetically driven sequencing of extremely halophilic archaea reveals strategies for static and dynamic osmo-response.</title>
        <authorList>
            <person name="Becker E.A."/>
            <person name="Seitzer P.M."/>
            <person name="Tritt A."/>
            <person name="Larsen D."/>
            <person name="Krusor M."/>
            <person name="Yao A.I."/>
            <person name="Wu D."/>
            <person name="Madern D."/>
            <person name="Eisen J.A."/>
            <person name="Darling A.E."/>
            <person name="Facciotti M.T."/>
        </authorList>
    </citation>
    <scope>NUCLEOTIDE SEQUENCE [LARGE SCALE GENOMIC DNA]</scope>
    <source>
        <strain evidence="3 4">JCM 13552</strain>
    </source>
</reference>
<feature type="domain" description="Amidohydrolase-related" evidence="2">
    <location>
        <begin position="111"/>
        <end position="358"/>
    </location>
</feature>
<dbReference type="InterPro" id="IPR032466">
    <property type="entry name" value="Metal_Hydrolase"/>
</dbReference>
<keyword evidence="4" id="KW-1185">Reference proteome</keyword>
<evidence type="ECO:0000313" key="3">
    <source>
        <dbReference type="EMBL" id="EMA56542.1"/>
    </source>
</evidence>
<keyword evidence="1" id="KW-0456">Lyase</keyword>
<evidence type="ECO:0000313" key="4">
    <source>
        <dbReference type="Proteomes" id="UP000011680"/>
    </source>
</evidence>
<dbReference type="SUPFAM" id="SSF51556">
    <property type="entry name" value="Metallo-dependent hydrolases"/>
    <property type="match status" value="1"/>
</dbReference>
<dbReference type="GO" id="GO:0016787">
    <property type="term" value="F:hydrolase activity"/>
    <property type="evidence" value="ECO:0007669"/>
    <property type="project" value="UniProtKB-KW"/>
</dbReference>
<dbReference type="Pfam" id="PF04909">
    <property type="entry name" value="Amidohydro_2"/>
    <property type="match status" value="1"/>
</dbReference>
<dbReference type="GO" id="GO:0005737">
    <property type="term" value="C:cytoplasm"/>
    <property type="evidence" value="ECO:0007669"/>
    <property type="project" value="TreeGrafter"/>
</dbReference>
<dbReference type="Proteomes" id="UP000011680">
    <property type="component" value="Unassembled WGS sequence"/>
</dbReference>
<dbReference type="PATRIC" id="fig|1227457.3.peg.290"/>